<accession>A0A5B8C3Q4</accession>
<keyword evidence="5" id="KW-0547">Nucleotide-binding</keyword>
<dbReference type="SUPFAM" id="SSF52540">
    <property type="entry name" value="P-loop containing nucleoside triphosphate hydrolases"/>
    <property type="match status" value="1"/>
</dbReference>
<keyword evidence="2" id="KW-0813">Transport</keyword>
<dbReference type="FunFam" id="3.40.50.300:FF:000299">
    <property type="entry name" value="ABC transporter ATP-binding protein/permease"/>
    <property type="match status" value="1"/>
</dbReference>
<dbReference type="InterPro" id="IPR003593">
    <property type="entry name" value="AAA+_ATPase"/>
</dbReference>
<dbReference type="Gene3D" id="3.40.50.300">
    <property type="entry name" value="P-loop containing nucleotide triphosphate hydrolases"/>
    <property type="match status" value="1"/>
</dbReference>
<dbReference type="GO" id="GO:0140359">
    <property type="term" value="F:ABC-type transporter activity"/>
    <property type="evidence" value="ECO:0007669"/>
    <property type="project" value="InterPro"/>
</dbReference>
<dbReference type="EMBL" id="CP040915">
    <property type="protein sequence ID" value="QDC23915.1"/>
    <property type="molecule type" value="Genomic_DNA"/>
</dbReference>
<dbReference type="RefSeq" id="WP_139927357.1">
    <property type="nucleotide sequence ID" value="NZ_CP040915.1"/>
</dbReference>
<dbReference type="GO" id="GO:0005524">
    <property type="term" value="F:ATP binding"/>
    <property type="evidence" value="ECO:0007669"/>
    <property type="project" value="UniProtKB-KW"/>
</dbReference>
<reference evidence="13 14" key="1">
    <citation type="submission" date="2019-05" db="EMBL/GenBank/DDBJ databases">
        <title>Georgenia *** sp. nov., and Georgenia *** sp. nov., isolated from the intestinal contents of plateau pika (Ochotona curzoniae) in the Qinghai-Tibet plateau of China.</title>
        <authorList>
            <person name="Tian Z."/>
        </authorList>
    </citation>
    <scope>NUCLEOTIDE SEQUENCE [LARGE SCALE GENOMIC DNA]</scope>
    <source>
        <strain evidence="13 14">Z443</strain>
    </source>
</reference>
<keyword evidence="7 10" id="KW-1133">Transmembrane helix</keyword>
<name>A0A5B8C3Q4_9MICO</name>
<dbReference type="GO" id="GO:0034040">
    <property type="term" value="F:ATPase-coupled lipid transmembrane transporter activity"/>
    <property type="evidence" value="ECO:0007669"/>
    <property type="project" value="TreeGrafter"/>
</dbReference>
<evidence type="ECO:0000256" key="5">
    <source>
        <dbReference type="ARBA" id="ARBA00022741"/>
    </source>
</evidence>
<evidence type="ECO:0000313" key="14">
    <source>
        <dbReference type="Proteomes" id="UP000314616"/>
    </source>
</evidence>
<evidence type="ECO:0000256" key="7">
    <source>
        <dbReference type="ARBA" id="ARBA00022989"/>
    </source>
</evidence>
<dbReference type="Pfam" id="PF00005">
    <property type="entry name" value="ABC_tran"/>
    <property type="match status" value="1"/>
</dbReference>
<dbReference type="KEGG" id="gyu:FE374_04055"/>
<feature type="domain" description="ABC transmembrane type-1" evidence="12">
    <location>
        <begin position="42"/>
        <end position="329"/>
    </location>
</feature>
<dbReference type="AlphaFoldDB" id="A0A5B8C3Q4"/>
<evidence type="ECO:0000313" key="13">
    <source>
        <dbReference type="EMBL" id="QDC23915.1"/>
    </source>
</evidence>
<keyword evidence="4 10" id="KW-0812">Transmembrane</keyword>
<dbReference type="InterPro" id="IPR003439">
    <property type="entry name" value="ABC_transporter-like_ATP-bd"/>
</dbReference>
<evidence type="ECO:0000259" key="11">
    <source>
        <dbReference type="PROSITE" id="PS50893"/>
    </source>
</evidence>
<evidence type="ECO:0000256" key="9">
    <source>
        <dbReference type="ARBA" id="ARBA00061644"/>
    </source>
</evidence>
<evidence type="ECO:0000256" key="4">
    <source>
        <dbReference type="ARBA" id="ARBA00022692"/>
    </source>
</evidence>
<organism evidence="13 14">
    <name type="scientific">Georgenia yuyongxinii</name>
    <dbReference type="NCBI Taxonomy" id="2589797"/>
    <lineage>
        <taxon>Bacteria</taxon>
        <taxon>Bacillati</taxon>
        <taxon>Actinomycetota</taxon>
        <taxon>Actinomycetes</taxon>
        <taxon>Micrococcales</taxon>
        <taxon>Bogoriellaceae</taxon>
        <taxon>Georgenia</taxon>
    </lineage>
</organism>
<proteinExistence type="inferred from homology"/>
<evidence type="ECO:0000256" key="8">
    <source>
        <dbReference type="ARBA" id="ARBA00023136"/>
    </source>
</evidence>
<comment type="subcellular location">
    <subcellularLocation>
        <location evidence="1">Cell membrane</location>
        <topology evidence="1">Multi-pass membrane protein</topology>
    </subcellularLocation>
</comment>
<keyword evidence="3" id="KW-1003">Cell membrane</keyword>
<feature type="transmembrane region" description="Helical" evidence="10">
    <location>
        <begin position="163"/>
        <end position="185"/>
    </location>
</feature>
<dbReference type="Gene3D" id="1.20.1560.10">
    <property type="entry name" value="ABC transporter type 1, transmembrane domain"/>
    <property type="match status" value="1"/>
</dbReference>
<keyword evidence="8 10" id="KW-0472">Membrane</keyword>
<dbReference type="GO" id="GO:0005886">
    <property type="term" value="C:plasma membrane"/>
    <property type="evidence" value="ECO:0007669"/>
    <property type="project" value="UniProtKB-SubCell"/>
</dbReference>
<evidence type="ECO:0000256" key="3">
    <source>
        <dbReference type="ARBA" id="ARBA00022475"/>
    </source>
</evidence>
<feature type="transmembrane region" description="Helical" evidence="10">
    <location>
        <begin position="41"/>
        <end position="69"/>
    </location>
</feature>
<evidence type="ECO:0000256" key="6">
    <source>
        <dbReference type="ARBA" id="ARBA00022840"/>
    </source>
</evidence>
<dbReference type="SUPFAM" id="SSF90123">
    <property type="entry name" value="ABC transporter transmembrane region"/>
    <property type="match status" value="1"/>
</dbReference>
<sequence>MTVAPPARQPRPRTNPVTVLRRATAAWRRLSPFFRTSPTQMLLLVIGSVIAGFAEAALLGLVAAIAGALSQGQTEVAVHVGPVSLHASGGVMLGAAAALAVTRGALQLLLAYLPASMSARAVASLRRRLFDAFTVSAWPVKAAERDGQFQSLMSTHINSSSQAIISLGNGLSVLLVFFSLLVSAFALNLPAAVVLTVASVGLFLGLRPLAGRLRRQASKLSAENIEYSKAVQEVVLMAEETEVFGATRTYRDGFYTLIDAVRQPMLRTRFLSSAVPTLYQSIALLMLVVALAVVSLMGTERIATLGGVVLILVRALTYGQQIQTAMTNLDERIPFMHRLADAIENYVSHPRQDGEQPLPVIEWFGLRDVGYTYPGGREVLRGVSFTVAMGEAIGVVGPSGAGKSSLVQMLLRLRDPAHGSVQVNGRDVREFRRDDWQRRVAYVPQTPQLIWGTVADNIRYHRPHLSDADVEAAARRARIHDEIMSWPDGYDTVVGQRAAAVSGGQSQRICLARALADQPEVLILDEPTSALDVRSEALVHESLGQLKGEMLIFLVAHRLTTLSFCDRVMVVVDGQIEDFDAPDHLLATNGFFREITEITRSRSN</sequence>
<dbReference type="PANTHER" id="PTHR24221:SF654">
    <property type="entry name" value="ATP-BINDING CASSETTE SUB-FAMILY B MEMBER 6"/>
    <property type="match status" value="1"/>
</dbReference>
<protein>
    <submittedName>
        <fullName evidence="13">ABC transporter ATP-binding protein</fullName>
    </submittedName>
</protein>
<dbReference type="InterPro" id="IPR036640">
    <property type="entry name" value="ABC1_TM_sf"/>
</dbReference>
<feature type="transmembrane region" description="Helical" evidence="10">
    <location>
        <begin position="277"/>
        <end position="296"/>
    </location>
</feature>
<dbReference type="PROSITE" id="PS50929">
    <property type="entry name" value="ABC_TM1F"/>
    <property type="match status" value="1"/>
</dbReference>
<feature type="transmembrane region" description="Helical" evidence="10">
    <location>
        <begin position="191"/>
        <end position="210"/>
    </location>
</feature>
<dbReference type="InterPro" id="IPR039421">
    <property type="entry name" value="Type_1_exporter"/>
</dbReference>
<dbReference type="PANTHER" id="PTHR24221">
    <property type="entry name" value="ATP-BINDING CASSETTE SUB-FAMILY B"/>
    <property type="match status" value="1"/>
</dbReference>
<dbReference type="PROSITE" id="PS00211">
    <property type="entry name" value="ABC_TRANSPORTER_1"/>
    <property type="match status" value="1"/>
</dbReference>
<dbReference type="SMART" id="SM00382">
    <property type="entry name" value="AAA"/>
    <property type="match status" value="1"/>
</dbReference>
<evidence type="ECO:0000256" key="1">
    <source>
        <dbReference type="ARBA" id="ARBA00004651"/>
    </source>
</evidence>
<dbReference type="OrthoDB" id="9806127at2"/>
<dbReference type="InterPro" id="IPR017871">
    <property type="entry name" value="ABC_transporter-like_CS"/>
</dbReference>
<comment type="similarity">
    <text evidence="9">Belongs to the ABC transporter superfamily. Lipid exporter (TC 3.A.1.106) family.</text>
</comment>
<dbReference type="Proteomes" id="UP000314616">
    <property type="component" value="Chromosome"/>
</dbReference>
<dbReference type="PROSITE" id="PS50893">
    <property type="entry name" value="ABC_TRANSPORTER_2"/>
    <property type="match status" value="1"/>
</dbReference>
<dbReference type="InterPro" id="IPR027417">
    <property type="entry name" value="P-loop_NTPase"/>
</dbReference>
<evidence type="ECO:0000256" key="2">
    <source>
        <dbReference type="ARBA" id="ARBA00022448"/>
    </source>
</evidence>
<feature type="transmembrane region" description="Helical" evidence="10">
    <location>
        <begin position="89"/>
        <end position="113"/>
    </location>
</feature>
<feature type="domain" description="ABC transporter" evidence="11">
    <location>
        <begin position="364"/>
        <end position="598"/>
    </location>
</feature>
<dbReference type="InterPro" id="IPR011527">
    <property type="entry name" value="ABC1_TM_dom"/>
</dbReference>
<evidence type="ECO:0000259" key="12">
    <source>
        <dbReference type="PROSITE" id="PS50929"/>
    </source>
</evidence>
<keyword evidence="6 13" id="KW-0067">ATP-binding</keyword>
<evidence type="ECO:0000256" key="10">
    <source>
        <dbReference type="SAM" id="Phobius"/>
    </source>
</evidence>
<gene>
    <name evidence="13" type="ORF">FE374_04055</name>
</gene>
<dbReference type="GO" id="GO:0016887">
    <property type="term" value="F:ATP hydrolysis activity"/>
    <property type="evidence" value="ECO:0007669"/>
    <property type="project" value="InterPro"/>
</dbReference>